<protein>
    <submittedName>
        <fullName evidence="2">Uncharacterized protein</fullName>
    </submittedName>
</protein>
<dbReference type="AlphaFoldDB" id="A0A397GHZ5"/>
<feature type="compositionally biased region" description="Basic residues" evidence="1">
    <location>
        <begin position="1"/>
        <end position="13"/>
    </location>
</feature>
<accession>A0A397GHZ5</accession>
<gene>
    <name evidence="2" type="ORF">Glove_511g11</name>
</gene>
<dbReference type="Proteomes" id="UP000266861">
    <property type="component" value="Unassembled WGS sequence"/>
</dbReference>
<evidence type="ECO:0000313" key="2">
    <source>
        <dbReference type="EMBL" id="RHZ49789.1"/>
    </source>
</evidence>
<sequence length="272" mass="31229">MNKNNKVRTRSNKNKNPSPIYEDKEQSYLTSSSKKNKSHNYEDEVEQSHLALSANKKNKNFTTLQSPINSRSHLFSSKEAEADLEVNYDNFSENYDYNNQNQHDEHNELNENNEYERNEYIEYDNDDQNNDNQIIPNLSVLEKISISELAYFVASRPHILNLANKIFEGNNMSSISYTSVSTSSAPVSTSPVISPSELSLLREQSKLLFLRTRICPKGLKEEIIRRIRPGIDMHSSVARSIIEKFSSMINSDHDKLNTFALTSAKEIIEGER</sequence>
<keyword evidence="3" id="KW-1185">Reference proteome</keyword>
<feature type="region of interest" description="Disordered" evidence="1">
    <location>
        <begin position="1"/>
        <end position="46"/>
    </location>
</feature>
<evidence type="ECO:0000256" key="1">
    <source>
        <dbReference type="SAM" id="MobiDB-lite"/>
    </source>
</evidence>
<reference evidence="2 3" key="1">
    <citation type="submission" date="2018-08" db="EMBL/GenBank/DDBJ databases">
        <title>Genome and evolution of the arbuscular mycorrhizal fungus Diversispora epigaea (formerly Glomus versiforme) and its bacterial endosymbionts.</title>
        <authorList>
            <person name="Sun X."/>
            <person name="Fei Z."/>
            <person name="Harrison M."/>
        </authorList>
    </citation>
    <scope>NUCLEOTIDE SEQUENCE [LARGE SCALE GENOMIC DNA]</scope>
    <source>
        <strain evidence="2 3">IT104</strain>
    </source>
</reference>
<proteinExistence type="predicted"/>
<evidence type="ECO:0000313" key="3">
    <source>
        <dbReference type="Proteomes" id="UP000266861"/>
    </source>
</evidence>
<dbReference type="EMBL" id="PQFF01000443">
    <property type="protein sequence ID" value="RHZ49789.1"/>
    <property type="molecule type" value="Genomic_DNA"/>
</dbReference>
<dbReference type="OrthoDB" id="10550813at2759"/>
<organism evidence="2 3">
    <name type="scientific">Diversispora epigaea</name>
    <dbReference type="NCBI Taxonomy" id="1348612"/>
    <lineage>
        <taxon>Eukaryota</taxon>
        <taxon>Fungi</taxon>
        <taxon>Fungi incertae sedis</taxon>
        <taxon>Mucoromycota</taxon>
        <taxon>Glomeromycotina</taxon>
        <taxon>Glomeromycetes</taxon>
        <taxon>Diversisporales</taxon>
        <taxon>Diversisporaceae</taxon>
        <taxon>Diversispora</taxon>
    </lineage>
</organism>
<name>A0A397GHZ5_9GLOM</name>
<comment type="caution">
    <text evidence="2">The sequence shown here is derived from an EMBL/GenBank/DDBJ whole genome shotgun (WGS) entry which is preliminary data.</text>
</comment>
<dbReference type="STRING" id="1348612.A0A397GHZ5"/>